<dbReference type="AlphaFoldDB" id="A0A1B0BTU6"/>
<keyword evidence="3" id="KW-1185">Reference proteome</keyword>
<evidence type="ECO:0000256" key="1">
    <source>
        <dbReference type="SAM" id="MobiDB-lite"/>
    </source>
</evidence>
<feature type="region of interest" description="Disordered" evidence="1">
    <location>
        <begin position="45"/>
        <end position="65"/>
    </location>
</feature>
<name>A0A1B0BTU6_9MUSC</name>
<protein>
    <submittedName>
        <fullName evidence="2">Uncharacterized protein</fullName>
    </submittedName>
</protein>
<dbReference type="EMBL" id="JXJN01020361">
    <property type="status" value="NOT_ANNOTATED_CDS"/>
    <property type="molecule type" value="Genomic_DNA"/>
</dbReference>
<evidence type="ECO:0000313" key="3">
    <source>
        <dbReference type="Proteomes" id="UP000092460"/>
    </source>
</evidence>
<organism evidence="2 3">
    <name type="scientific">Glossina palpalis gambiensis</name>
    <dbReference type="NCBI Taxonomy" id="67801"/>
    <lineage>
        <taxon>Eukaryota</taxon>
        <taxon>Metazoa</taxon>
        <taxon>Ecdysozoa</taxon>
        <taxon>Arthropoda</taxon>
        <taxon>Hexapoda</taxon>
        <taxon>Insecta</taxon>
        <taxon>Pterygota</taxon>
        <taxon>Neoptera</taxon>
        <taxon>Endopterygota</taxon>
        <taxon>Diptera</taxon>
        <taxon>Brachycera</taxon>
        <taxon>Muscomorpha</taxon>
        <taxon>Hippoboscoidea</taxon>
        <taxon>Glossinidae</taxon>
        <taxon>Glossina</taxon>
    </lineage>
</organism>
<dbReference type="EMBL" id="JXJN01020360">
    <property type="status" value="NOT_ANNOTATED_CDS"/>
    <property type="molecule type" value="Genomic_DNA"/>
</dbReference>
<dbReference type="VEuPathDB" id="VectorBase:GPPI040368"/>
<dbReference type="Proteomes" id="UP000092460">
    <property type="component" value="Unassembled WGS sequence"/>
</dbReference>
<dbReference type="EMBL" id="JXJN01020358">
    <property type="status" value="NOT_ANNOTATED_CDS"/>
    <property type="molecule type" value="Genomic_DNA"/>
</dbReference>
<sequence>MRVCTNSHTGNKIDASTHRGAGRQNYAAAILLSVCINHDDDGDNDDYNDYDDDNDNDNDDDNDDDDDDDVFSIIIMMKMMGFSGFPFAFKSSFRFDNVNQQVVYRASLCVCNADIDKIFPIMSSRNRDNNDNRCRGLTHSQHKLWDCNAVTNA</sequence>
<accession>A0A1B0BTU6</accession>
<dbReference type="EnsemblMetazoa" id="GPPI040368-RA">
    <property type="protein sequence ID" value="GPPI040368-PA"/>
    <property type="gene ID" value="GPPI040368"/>
</dbReference>
<reference evidence="2" key="2">
    <citation type="submission" date="2020-05" db="UniProtKB">
        <authorList>
            <consortium name="EnsemblMetazoa"/>
        </authorList>
    </citation>
    <scope>IDENTIFICATION</scope>
    <source>
        <strain evidence="2">IAEA</strain>
    </source>
</reference>
<evidence type="ECO:0000313" key="2">
    <source>
        <dbReference type="EnsemblMetazoa" id="GPPI040368-PA"/>
    </source>
</evidence>
<dbReference type="EMBL" id="JXJN01020359">
    <property type="status" value="NOT_ANNOTATED_CDS"/>
    <property type="molecule type" value="Genomic_DNA"/>
</dbReference>
<reference evidence="3" key="1">
    <citation type="submission" date="2015-01" db="EMBL/GenBank/DDBJ databases">
        <authorList>
            <person name="Aksoy S."/>
            <person name="Warren W."/>
            <person name="Wilson R.K."/>
        </authorList>
    </citation>
    <scope>NUCLEOTIDE SEQUENCE [LARGE SCALE GENOMIC DNA]</scope>
    <source>
        <strain evidence="3">IAEA</strain>
    </source>
</reference>
<proteinExistence type="predicted"/>